<dbReference type="SUPFAM" id="SSF50249">
    <property type="entry name" value="Nucleic acid-binding proteins"/>
    <property type="match status" value="1"/>
</dbReference>
<dbReference type="InterPro" id="IPR012340">
    <property type="entry name" value="NA-bd_OB-fold"/>
</dbReference>
<dbReference type="PANTHER" id="PTHR13989:SF16">
    <property type="entry name" value="REPLICATION PROTEIN A2"/>
    <property type="match status" value="1"/>
</dbReference>
<evidence type="ECO:0000313" key="5">
    <source>
        <dbReference type="EMBL" id="KAK2958600.1"/>
    </source>
</evidence>
<comment type="subcellular location">
    <subcellularLocation>
        <location evidence="1">Nucleus</location>
    </subcellularLocation>
</comment>
<evidence type="ECO:0000256" key="2">
    <source>
        <dbReference type="ARBA" id="ARBA00023125"/>
    </source>
</evidence>
<evidence type="ECO:0000256" key="4">
    <source>
        <dbReference type="SAM" id="MobiDB-lite"/>
    </source>
</evidence>
<evidence type="ECO:0000256" key="3">
    <source>
        <dbReference type="ARBA" id="ARBA00023242"/>
    </source>
</evidence>
<dbReference type="PANTHER" id="PTHR13989">
    <property type="entry name" value="REPLICATION PROTEIN A-RELATED"/>
    <property type="match status" value="1"/>
</dbReference>
<feature type="region of interest" description="Disordered" evidence="4">
    <location>
        <begin position="1"/>
        <end position="26"/>
    </location>
</feature>
<dbReference type="Gene3D" id="2.40.50.140">
    <property type="entry name" value="Nucleic acid-binding proteins"/>
    <property type="match status" value="1"/>
</dbReference>
<keyword evidence="3" id="KW-0539">Nucleus</keyword>
<dbReference type="Proteomes" id="UP001281761">
    <property type="component" value="Unassembled WGS sequence"/>
</dbReference>
<comment type="caution">
    <text evidence="5">The sequence shown here is derived from an EMBL/GenBank/DDBJ whole genome shotgun (WGS) entry which is preliminary data.</text>
</comment>
<dbReference type="EMBL" id="JARBJD010000036">
    <property type="protein sequence ID" value="KAK2958600.1"/>
    <property type="molecule type" value="Genomic_DNA"/>
</dbReference>
<reference evidence="5 6" key="1">
    <citation type="journal article" date="2022" name="bioRxiv">
        <title>Genomics of Preaxostyla Flagellates Illuminates Evolutionary Transitions and the Path Towards Mitochondrial Loss.</title>
        <authorList>
            <person name="Novak L.V.F."/>
            <person name="Treitli S.C."/>
            <person name="Pyrih J."/>
            <person name="Halakuc P."/>
            <person name="Pipaliya S.V."/>
            <person name="Vacek V."/>
            <person name="Brzon O."/>
            <person name="Soukal P."/>
            <person name="Eme L."/>
            <person name="Dacks J.B."/>
            <person name="Karnkowska A."/>
            <person name="Elias M."/>
            <person name="Hampl V."/>
        </authorList>
    </citation>
    <scope>NUCLEOTIDE SEQUENCE [LARGE SCALE GENOMIC DNA]</scope>
    <source>
        <strain evidence="5">NAU3</strain>
        <tissue evidence="5">Gut</tissue>
    </source>
</reference>
<name>A0ABQ9Y4B9_9EUKA</name>
<accession>A0ABQ9Y4B9</accession>
<proteinExistence type="predicted"/>
<evidence type="ECO:0000313" key="6">
    <source>
        <dbReference type="Proteomes" id="UP001281761"/>
    </source>
</evidence>
<keyword evidence="6" id="KW-1185">Reference proteome</keyword>
<protein>
    <submittedName>
        <fullName evidence="5">Replication factor A2</fullName>
    </submittedName>
</protein>
<sequence>MDADLQSPRRRYQSNNQDGQNQRQQLEDSTLIPLSVKMVLAAQKEFATQPFTIDGQDITNIQILALILESVSRGPALEYTLDDGTASVVGKNYHPQMIDANTPELIESGVYVRVYGTIIQTQEKNEINIQRITRVTNFNDVTSHLLTVIHAHLLRTSSAAVLTSQPAIDHLSSPITSPPMSAAFHMESLTPHTPNRSMDQTITPPRQQNLTRREMCLQDVLQFIQENTEPDGHTAMDIAGALLGKYPEYEIKEALTTLYDNAQVTIGLTMDHYACI</sequence>
<keyword evidence="2" id="KW-0238">DNA-binding</keyword>
<feature type="compositionally biased region" description="Polar residues" evidence="4">
    <location>
        <begin position="13"/>
        <end position="26"/>
    </location>
</feature>
<evidence type="ECO:0000256" key="1">
    <source>
        <dbReference type="ARBA" id="ARBA00004123"/>
    </source>
</evidence>
<organism evidence="5 6">
    <name type="scientific">Blattamonas nauphoetae</name>
    <dbReference type="NCBI Taxonomy" id="2049346"/>
    <lineage>
        <taxon>Eukaryota</taxon>
        <taxon>Metamonada</taxon>
        <taxon>Preaxostyla</taxon>
        <taxon>Oxymonadida</taxon>
        <taxon>Blattamonas</taxon>
    </lineage>
</organism>
<gene>
    <name evidence="5" type="ORF">BLNAU_6369</name>
</gene>
<dbReference type="InterPro" id="IPR040260">
    <property type="entry name" value="RFA2-like"/>
</dbReference>